<dbReference type="Gene3D" id="3.30.40.10">
    <property type="entry name" value="Zinc/RING finger domain, C3HC4 (zinc finger)"/>
    <property type="match status" value="2"/>
</dbReference>
<evidence type="ECO:0000256" key="4">
    <source>
        <dbReference type="ARBA" id="ARBA00022703"/>
    </source>
</evidence>
<keyword evidence="7" id="KW-0862">Zinc</keyword>
<dbReference type="InterPro" id="IPR008974">
    <property type="entry name" value="TRAF-like"/>
</dbReference>
<evidence type="ECO:0000256" key="8">
    <source>
        <dbReference type="ARBA" id="ARBA00022843"/>
    </source>
</evidence>
<keyword evidence="4" id="KW-0053">Apoptosis</keyword>
<keyword evidence="8" id="KW-0832">Ubl conjugation</keyword>
<gene>
    <name evidence="15" type="ORF">PYM288_LOCUS7905</name>
</gene>
<evidence type="ECO:0000256" key="1">
    <source>
        <dbReference type="ARBA" id="ARBA00004496"/>
    </source>
</evidence>
<keyword evidence="3" id="KW-1017">Isopeptide bond</keyword>
<evidence type="ECO:0000256" key="3">
    <source>
        <dbReference type="ARBA" id="ARBA00022499"/>
    </source>
</evidence>
<keyword evidence="5" id="KW-0479">Metal-binding</keyword>
<dbReference type="GO" id="GO:0006915">
    <property type="term" value="P:apoptotic process"/>
    <property type="evidence" value="ECO:0007669"/>
    <property type="project" value="UniProtKB-KW"/>
</dbReference>
<dbReference type="EMBL" id="CAJNOH010000101">
    <property type="protein sequence ID" value="CAF0868247.1"/>
    <property type="molecule type" value="Genomic_DNA"/>
</dbReference>
<evidence type="ECO:0000256" key="5">
    <source>
        <dbReference type="ARBA" id="ARBA00022723"/>
    </source>
</evidence>
<keyword evidence="9 11" id="KW-0175">Coiled coil</keyword>
<feature type="coiled-coil region" evidence="11">
    <location>
        <begin position="269"/>
        <end position="303"/>
    </location>
</feature>
<dbReference type="Proteomes" id="UP000663854">
    <property type="component" value="Unassembled WGS sequence"/>
</dbReference>
<feature type="domain" description="RING-type" evidence="13">
    <location>
        <begin position="23"/>
        <end position="60"/>
    </location>
</feature>
<evidence type="ECO:0000256" key="9">
    <source>
        <dbReference type="ARBA" id="ARBA00023054"/>
    </source>
</evidence>
<feature type="compositionally biased region" description="Polar residues" evidence="12">
    <location>
        <begin position="491"/>
        <end position="516"/>
    </location>
</feature>
<evidence type="ECO:0000256" key="11">
    <source>
        <dbReference type="SAM" id="Coils"/>
    </source>
</evidence>
<dbReference type="GO" id="GO:0007165">
    <property type="term" value="P:signal transduction"/>
    <property type="evidence" value="ECO:0007669"/>
    <property type="project" value="InterPro"/>
</dbReference>
<dbReference type="PIRSF" id="PIRSF015614">
    <property type="entry name" value="TRAF"/>
    <property type="match status" value="1"/>
</dbReference>
<evidence type="ECO:0000256" key="2">
    <source>
        <dbReference type="ARBA" id="ARBA00022490"/>
    </source>
</evidence>
<protein>
    <submittedName>
        <fullName evidence="15">Uncharacterized protein</fullName>
    </submittedName>
</protein>
<dbReference type="Gene3D" id="2.60.210.10">
    <property type="entry name" value="Apoptosis, Tumor Necrosis Factor Receptor Associated Protein 2, Chain A"/>
    <property type="match status" value="1"/>
</dbReference>
<dbReference type="PANTHER" id="PTHR10131">
    <property type="entry name" value="TNF RECEPTOR ASSOCIATED FACTOR"/>
    <property type="match status" value="1"/>
</dbReference>
<dbReference type="InterPro" id="IPR013083">
    <property type="entry name" value="Znf_RING/FYVE/PHD"/>
</dbReference>
<feature type="region of interest" description="Disordered" evidence="12">
    <location>
        <begin position="487"/>
        <end position="516"/>
    </location>
</feature>
<name>A0A813X979_9BILA</name>
<keyword evidence="2" id="KW-0963">Cytoplasm</keyword>
<dbReference type="FunFam" id="2.60.210.10:FF:000001">
    <property type="entry name" value="TNF receptor-associated factor"/>
    <property type="match status" value="1"/>
</dbReference>
<accession>A0A813X979</accession>
<reference evidence="15" key="1">
    <citation type="submission" date="2021-02" db="EMBL/GenBank/DDBJ databases">
        <authorList>
            <person name="Nowell W R."/>
        </authorList>
    </citation>
    <scope>NUCLEOTIDE SEQUENCE</scope>
</reference>
<comment type="caution">
    <text evidence="15">The sequence shown here is derived from an EMBL/GenBank/DDBJ whole genome shotgun (WGS) entry which is preliminary data.</text>
</comment>
<dbReference type="InterPro" id="IPR001841">
    <property type="entry name" value="Znf_RING"/>
</dbReference>
<dbReference type="PROSITE" id="PS50089">
    <property type="entry name" value="ZF_RING_2"/>
    <property type="match status" value="1"/>
</dbReference>
<sequence length="516" mass="59669">MSNSLSGGYIVRNENGFDTKYKCLVCLHLLKNPVQLDCGHRICQSCVHAQNNFVLCLECEEQTLLSEVKLDKGFLKDMQTLEVNCISCEWFGQLKNYQNHFERLHPQYKCSYCGEIFDSLPLHEQHMKKSCSKILVHCPLQQYGCREEILRGDLERHYRTKEHQRALLFCFDQLSSQWTEQYQASTNVDTHMKMKTSDHSSIVNTTSSTTIITDDHGNEHEYVNEMISLFSNGVQTLNDDVVRMNNESVENFESFKTIDEVLPTIKKSIEESNNILDAMNTNLAILHQELSSLKQKYEDKQATSYDGTLIWKISRFQEKMTDAKSERQVSIYSPPFFSSPTGYKMCARLYLYGDGNARRTHMSLFFVLMRGPNDSILQYPFSYKVTFCLFDQSDQRSHIIDSFRPDTKSNSFQRPRSDMNIASGIPKFVPINTVDNPNSPYVKDDTMFIKVIVDFENIAKNMLSYVFSLNPALPMHTQQRMIRQKIEKKAQQSQLTSQETPTNNEAKISSNNSKKH</sequence>
<dbReference type="PROSITE" id="PS50144">
    <property type="entry name" value="MATH"/>
    <property type="match status" value="1"/>
</dbReference>
<comment type="subcellular location">
    <subcellularLocation>
        <location evidence="1">Cytoplasm</location>
    </subcellularLocation>
</comment>
<dbReference type="SUPFAM" id="SSF49599">
    <property type="entry name" value="TRAF domain-like"/>
    <property type="match status" value="1"/>
</dbReference>
<dbReference type="InterPro" id="IPR017907">
    <property type="entry name" value="Znf_RING_CS"/>
</dbReference>
<evidence type="ECO:0000313" key="15">
    <source>
        <dbReference type="EMBL" id="CAF0868247.1"/>
    </source>
</evidence>
<proteinExistence type="predicted"/>
<dbReference type="SMART" id="SM00184">
    <property type="entry name" value="RING"/>
    <property type="match status" value="1"/>
</dbReference>
<dbReference type="GO" id="GO:0005737">
    <property type="term" value="C:cytoplasm"/>
    <property type="evidence" value="ECO:0007669"/>
    <property type="project" value="UniProtKB-SubCell"/>
</dbReference>
<organism evidence="15 16">
    <name type="scientific">Rotaria sordida</name>
    <dbReference type="NCBI Taxonomy" id="392033"/>
    <lineage>
        <taxon>Eukaryota</taxon>
        <taxon>Metazoa</taxon>
        <taxon>Spiralia</taxon>
        <taxon>Gnathifera</taxon>
        <taxon>Rotifera</taxon>
        <taxon>Eurotatoria</taxon>
        <taxon>Bdelloidea</taxon>
        <taxon>Philodinida</taxon>
        <taxon>Philodinidae</taxon>
        <taxon>Rotaria</taxon>
    </lineage>
</organism>
<evidence type="ECO:0000256" key="6">
    <source>
        <dbReference type="ARBA" id="ARBA00022771"/>
    </source>
</evidence>
<dbReference type="PANTHER" id="PTHR10131:SF94">
    <property type="entry name" value="TNF RECEPTOR-ASSOCIATED FACTOR 4"/>
    <property type="match status" value="1"/>
</dbReference>
<evidence type="ECO:0000313" key="16">
    <source>
        <dbReference type="Proteomes" id="UP000663854"/>
    </source>
</evidence>
<dbReference type="GO" id="GO:0042981">
    <property type="term" value="P:regulation of apoptotic process"/>
    <property type="evidence" value="ECO:0007669"/>
    <property type="project" value="InterPro"/>
</dbReference>
<dbReference type="GO" id="GO:0008270">
    <property type="term" value="F:zinc ion binding"/>
    <property type="evidence" value="ECO:0007669"/>
    <property type="project" value="UniProtKB-KW"/>
</dbReference>
<evidence type="ECO:0000259" key="14">
    <source>
        <dbReference type="PROSITE" id="PS50144"/>
    </source>
</evidence>
<dbReference type="InterPro" id="IPR049342">
    <property type="entry name" value="TRAF1-6_MATH_dom"/>
</dbReference>
<keyword evidence="6 10" id="KW-0863">Zinc-finger</keyword>
<dbReference type="InterPro" id="IPR012227">
    <property type="entry name" value="TNF_rcpt-assoc_TRAF_met"/>
</dbReference>
<evidence type="ECO:0000259" key="13">
    <source>
        <dbReference type="PROSITE" id="PS50089"/>
    </source>
</evidence>
<evidence type="ECO:0000256" key="10">
    <source>
        <dbReference type="PROSITE-ProRule" id="PRU00175"/>
    </source>
</evidence>
<dbReference type="SMART" id="SM00061">
    <property type="entry name" value="MATH"/>
    <property type="match status" value="1"/>
</dbReference>
<dbReference type="PROSITE" id="PS00518">
    <property type="entry name" value="ZF_RING_1"/>
    <property type="match status" value="1"/>
</dbReference>
<evidence type="ECO:0000256" key="7">
    <source>
        <dbReference type="ARBA" id="ARBA00022833"/>
    </source>
</evidence>
<dbReference type="SUPFAM" id="SSF57850">
    <property type="entry name" value="RING/U-box"/>
    <property type="match status" value="1"/>
</dbReference>
<feature type="domain" description="MATH" evidence="14">
    <location>
        <begin position="306"/>
        <end position="453"/>
    </location>
</feature>
<evidence type="ECO:0000256" key="12">
    <source>
        <dbReference type="SAM" id="MobiDB-lite"/>
    </source>
</evidence>
<dbReference type="Pfam" id="PF21355">
    <property type="entry name" value="TRAF-mep_MATH"/>
    <property type="match status" value="1"/>
</dbReference>
<dbReference type="AlphaFoldDB" id="A0A813X979"/>
<dbReference type="GO" id="GO:0043122">
    <property type="term" value="P:regulation of canonical NF-kappaB signal transduction"/>
    <property type="evidence" value="ECO:0007669"/>
    <property type="project" value="TreeGrafter"/>
</dbReference>
<dbReference type="InterPro" id="IPR002083">
    <property type="entry name" value="MATH/TRAF_dom"/>
</dbReference>